<keyword evidence="1" id="KW-1133">Transmembrane helix</keyword>
<dbReference type="Pfam" id="PF11003">
    <property type="entry name" value="DUF2842"/>
    <property type="match status" value="1"/>
</dbReference>
<dbReference type="Proteomes" id="UP000220034">
    <property type="component" value="Unassembled WGS sequence"/>
</dbReference>
<keyword evidence="3" id="KW-1185">Reference proteome</keyword>
<dbReference type="InterPro" id="IPR021265">
    <property type="entry name" value="DUF2842"/>
</dbReference>
<evidence type="ECO:0000313" key="3">
    <source>
        <dbReference type="Proteomes" id="UP000220034"/>
    </source>
</evidence>
<gene>
    <name evidence="2" type="ORF">SAMN06273572_101353</name>
</gene>
<protein>
    <recommendedName>
        <fullName evidence="4">DUF2842 domain-containing protein</fullName>
    </recommendedName>
</protein>
<dbReference type="EMBL" id="OCTN01000001">
    <property type="protein sequence ID" value="SOH92506.1"/>
    <property type="molecule type" value="Genomic_DNA"/>
</dbReference>
<proteinExistence type="predicted"/>
<feature type="transmembrane region" description="Helical" evidence="1">
    <location>
        <begin position="12"/>
        <end position="31"/>
    </location>
</feature>
<organism evidence="2 3">
    <name type="scientific">Pontivivens marinum</name>
    <dbReference type="NCBI Taxonomy" id="1690039"/>
    <lineage>
        <taxon>Bacteria</taxon>
        <taxon>Pseudomonadati</taxon>
        <taxon>Pseudomonadota</taxon>
        <taxon>Alphaproteobacteria</taxon>
        <taxon>Rhodobacterales</taxon>
        <taxon>Paracoccaceae</taxon>
        <taxon>Pontivivens</taxon>
    </lineage>
</organism>
<keyword evidence="1" id="KW-0472">Membrane</keyword>
<dbReference type="RefSeq" id="WP_097928081.1">
    <property type="nucleotide sequence ID" value="NZ_OCTN01000001.1"/>
</dbReference>
<sequence length="80" mass="8981">MSMSYKSRRRWSIFLLLVGLPLYILVVWAIMGNLPRLPILVELVLYAFFGIAWALPFKNVFKGVGKADPDADPDTGPDAK</sequence>
<evidence type="ECO:0008006" key="4">
    <source>
        <dbReference type="Google" id="ProtNLM"/>
    </source>
</evidence>
<evidence type="ECO:0000256" key="1">
    <source>
        <dbReference type="SAM" id="Phobius"/>
    </source>
</evidence>
<reference evidence="3" key="1">
    <citation type="submission" date="2017-09" db="EMBL/GenBank/DDBJ databases">
        <authorList>
            <person name="Varghese N."/>
            <person name="Submissions S."/>
        </authorList>
    </citation>
    <scope>NUCLEOTIDE SEQUENCE [LARGE SCALE GENOMIC DNA]</scope>
    <source>
        <strain evidence="3">C7</strain>
    </source>
</reference>
<name>A0A2C9CMA6_9RHOB</name>
<evidence type="ECO:0000313" key="2">
    <source>
        <dbReference type="EMBL" id="SOH92506.1"/>
    </source>
</evidence>
<dbReference type="OrthoDB" id="7510023at2"/>
<accession>A0A2C9CMA6</accession>
<feature type="transmembrane region" description="Helical" evidence="1">
    <location>
        <begin position="37"/>
        <end position="57"/>
    </location>
</feature>
<dbReference type="AlphaFoldDB" id="A0A2C9CMA6"/>
<keyword evidence="1" id="KW-0812">Transmembrane</keyword>